<evidence type="ECO:0000313" key="2">
    <source>
        <dbReference type="EMBL" id="CAG7733858.1"/>
    </source>
</evidence>
<comment type="caution">
    <text evidence="2">The sequence shown here is derived from an EMBL/GenBank/DDBJ whole genome shotgun (WGS) entry which is preliminary data.</text>
</comment>
<evidence type="ECO:0000313" key="3">
    <source>
        <dbReference type="Proteomes" id="UP000708208"/>
    </source>
</evidence>
<keyword evidence="3" id="KW-1185">Reference proteome</keyword>
<feature type="transmembrane region" description="Helical" evidence="1">
    <location>
        <begin position="102"/>
        <end position="122"/>
    </location>
</feature>
<proteinExistence type="predicted"/>
<evidence type="ECO:0000256" key="1">
    <source>
        <dbReference type="SAM" id="Phobius"/>
    </source>
</evidence>
<keyword evidence="1" id="KW-0812">Transmembrane</keyword>
<dbReference type="EMBL" id="CAJVCH010257999">
    <property type="protein sequence ID" value="CAG7733858.1"/>
    <property type="molecule type" value="Genomic_DNA"/>
</dbReference>
<feature type="non-terminal residue" evidence="2">
    <location>
        <position position="1"/>
    </location>
</feature>
<gene>
    <name evidence="2" type="ORF">AFUS01_LOCUS22279</name>
</gene>
<accession>A0A8J2KCW2</accession>
<sequence>FVYLASFSISLQTTLDPHSTIDVISASKDLLKVRGLFEVHPEDILIFSNAHVLLQVITPAISSALIVTVGCVVSLTTNGYRIHYSSILGNICGLRKDSQWNWVFRVGLFPLEAFVLICPAAVGLVNAYVGIVGMSIINACTNDLWKLSLASRKIEQGHLKMYRILEVTIRIANDWCQDLTLPLCLVSGSSAAVLCLLVSIKPSEVAPLAYLCFVVGGFFRRSADTTYCRGLFHCRRRNYDIFKRQVTAMRKFEIHKGSFGVMNIETAWNILHGIVNYLLLILSLQKRRVF</sequence>
<keyword evidence="1" id="KW-0472">Membrane</keyword>
<name>A0A8J2KCW2_9HEXA</name>
<reference evidence="2" key="1">
    <citation type="submission" date="2021-06" db="EMBL/GenBank/DDBJ databases">
        <authorList>
            <person name="Hodson N. C."/>
            <person name="Mongue J. A."/>
            <person name="Jaron S. K."/>
        </authorList>
    </citation>
    <scope>NUCLEOTIDE SEQUENCE</scope>
</reference>
<protein>
    <submittedName>
        <fullName evidence="2">Uncharacterized protein</fullName>
    </submittedName>
</protein>
<organism evidence="2 3">
    <name type="scientific">Allacma fusca</name>
    <dbReference type="NCBI Taxonomy" id="39272"/>
    <lineage>
        <taxon>Eukaryota</taxon>
        <taxon>Metazoa</taxon>
        <taxon>Ecdysozoa</taxon>
        <taxon>Arthropoda</taxon>
        <taxon>Hexapoda</taxon>
        <taxon>Collembola</taxon>
        <taxon>Symphypleona</taxon>
        <taxon>Sminthuridae</taxon>
        <taxon>Allacma</taxon>
    </lineage>
</organism>
<feature type="transmembrane region" description="Helical" evidence="1">
    <location>
        <begin position="52"/>
        <end position="75"/>
    </location>
</feature>
<dbReference type="AlphaFoldDB" id="A0A8J2KCW2"/>
<dbReference type="Proteomes" id="UP000708208">
    <property type="component" value="Unassembled WGS sequence"/>
</dbReference>
<keyword evidence="1" id="KW-1133">Transmembrane helix</keyword>